<organism evidence="2">
    <name type="scientific">Aliivibrio wodanis</name>
    <dbReference type="NCBI Taxonomy" id="80852"/>
    <lineage>
        <taxon>Bacteria</taxon>
        <taxon>Pseudomonadati</taxon>
        <taxon>Pseudomonadota</taxon>
        <taxon>Gammaproteobacteria</taxon>
        <taxon>Vibrionales</taxon>
        <taxon>Vibrionaceae</taxon>
        <taxon>Aliivibrio</taxon>
    </lineage>
</organism>
<keyword evidence="1" id="KW-1133">Transmembrane helix</keyword>
<keyword evidence="1" id="KW-0472">Membrane</keyword>
<keyword evidence="1" id="KW-0812">Transmembrane</keyword>
<sequence length="109" mass="12823">MKSMEKQNNRNNAVVEVKFNDVISKLPASNQRQIRIGPFYFNMPKFWLDDRKCAFVARVLRNITVVMVALSLTLATVSLIINDKKREWNLHTYNQDGEVKWIQKLNKIQ</sequence>
<name>A0A5Q4ZYP3_9GAMM</name>
<dbReference type="AlphaFoldDB" id="A0A5Q4ZYP3"/>
<keyword evidence="2" id="KW-0614">Plasmid</keyword>
<feature type="transmembrane region" description="Helical" evidence="1">
    <location>
        <begin position="59"/>
        <end position="81"/>
    </location>
</feature>
<proteinExistence type="predicted"/>
<evidence type="ECO:0000256" key="1">
    <source>
        <dbReference type="SAM" id="Phobius"/>
    </source>
</evidence>
<evidence type="ECO:0000313" key="2">
    <source>
        <dbReference type="EMBL" id="VVV06991.1"/>
    </source>
</evidence>
<reference evidence="2" key="1">
    <citation type="submission" date="2019-09" db="EMBL/GenBank/DDBJ databases">
        <authorList>
            <person name="Hjerde E."/>
        </authorList>
    </citation>
    <scope>NUCLEOTIDE SEQUENCE [LARGE SCALE GENOMIC DNA]</scope>
    <source>
        <strain evidence="2">06/09/160</strain>
        <plasmid evidence="2">pAWOD_2</plasmid>
    </source>
</reference>
<protein>
    <submittedName>
        <fullName evidence="2">Uncharacterized protein</fullName>
    </submittedName>
</protein>
<dbReference type="EMBL" id="LR721753">
    <property type="protein sequence ID" value="VVV06991.1"/>
    <property type="molecule type" value="Genomic_DNA"/>
</dbReference>
<accession>A0A5Q4ZYP3</accession>
<gene>
    <name evidence="2" type="ORF">AW0309160_04485</name>
</gene>
<geneLocation type="plasmid" evidence="2">
    <name>pAWOD_2</name>
</geneLocation>